<evidence type="ECO:0000259" key="1">
    <source>
        <dbReference type="Pfam" id="PF00534"/>
    </source>
</evidence>
<evidence type="ECO:0000313" key="4">
    <source>
        <dbReference type="Proteomes" id="UP001199296"/>
    </source>
</evidence>
<reference evidence="3 4" key="1">
    <citation type="submission" date="2021-10" db="EMBL/GenBank/DDBJ databases">
        <authorList>
            <person name="Grouzdev D.S."/>
            <person name="Pantiukh K.S."/>
            <person name="Krutkina M.S."/>
        </authorList>
    </citation>
    <scope>NUCLEOTIDE SEQUENCE [LARGE SCALE GENOMIC DNA]</scope>
    <source>
        <strain evidence="3 4">Z-7514</strain>
    </source>
</reference>
<name>A0AAW4WTP6_9FIRM</name>
<dbReference type="Proteomes" id="UP001199296">
    <property type="component" value="Unassembled WGS sequence"/>
</dbReference>
<dbReference type="CDD" id="cd03801">
    <property type="entry name" value="GT4_PimA-like"/>
    <property type="match status" value="1"/>
</dbReference>
<proteinExistence type="predicted"/>
<dbReference type="SUPFAM" id="SSF53756">
    <property type="entry name" value="UDP-Glycosyltransferase/glycogen phosphorylase"/>
    <property type="match status" value="1"/>
</dbReference>
<evidence type="ECO:0000259" key="2">
    <source>
        <dbReference type="Pfam" id="PF13439"/>
    </source>
</evidence>
<protein>
    <submittedName>
        <fullName evidence="3">Glycosyltransferase family 4 protein</fullName>
    </submittedName>
</protein>
<evidence type="ECO:0000313" key="3">
    <source>
        <dbReference type="EMBL" id="MCC3144462.1"/>
    </source>
</evidence>
<dbReference type="EMBL" id="JAJFAT010000004">
    <property type="protein sequence ID" value="MCC3144462.1"/>
    <property type="molecule type" value="Genomic_DNA"/>
</dbReference>
<dbReference type="GO" id="GO:0016757">
    <property type="term" value="F:glycosyltransferase activity"/>
    <property type="evidence" value="ECO:0007669"/>
    <property type="project" value="InterPro"/>
</dbReference>
<dbReference type="Pfam" id="PF13439">
    <property type="entry name" value="Glyco_transf_4"/>
    <property type="match status" value="1"/>
</dbReference>
<organism evidence="3 4">
    <name type="scientific">Halanaerobium polyolivorans</name>
    <dbReference type="NCBI Taxonomy" id="2886943"/>
    <lineage>
        <taxon>Bacteria</taxon>
        <taxon>Bacillati</taxon>
        <taxon>Bacillota</taxon>
        <taxon>Clostridia</taxon>
        <taxon>Halanaerobiales</taxon>
        <taxon>Halanaerobiaceae</taxon>
        <taxon>Halanaerobium</taxon>
    </lineage>
</organism>
<dbReference type="Pfam" id="PF00534">
    <property type="entry name" value="Glycos_transf_1"/>
    <property type="match status" value="1"/>
</dbReference>
<dbReference type="Gene3D" id="3.40.50.2000">
    <property type="entry name" value="Glycogen Phosphorylase B"/>
    <property type="match status" value="2"/>
</dbReference>
<dbReference type="RefSeq" id="WP_229344245.1">
    <property type="nucleotide sequence ID" value="NZ_JAJFAT010000004.1"/>
</dbReference>
<feature type="domain" description="Glycosyltransferase subfamily 4-like N-terminal" evidence="2">
    <location>
        <begin position="14"/>
        <end position="188"/>
    </location>
</feature>
<gene>
    <name evidence="3" type="ORF">LJ207_03890</name>
</gene>
<dbReference type="AlphaFoldDB" id="A0AAW4WTP6"/>
<sequence length="389" mass="43779">MRILLVNHFPLEGSGSGIYTKNIAQRLLDKGHKVKVIAVDNQKVENNQYQFPVETLVYEDFPCFTTHPKSNNQFYNLTKAEIESYLNSFEEIINKAAEEFEADLIHAQHLWVAPYAAQSTNLPYIITAHGTDLKGFKEDQRYREIALEGAKNAEKIITISDQVHQDVKKYFSPPEAKLRKILNGVDDNLFKVLEPDRLELLQKYVPEIEEDPSYLITFVGKLTEFKGVDLLIEAAQKYEKEFPGITTLIIGSGELSAQLKAKAEKLNLEKLYFLGNLKQNELPALYSSADLSIVPSRVEPFGLVAVEALACGTPVIASRAGGLPDFINPEVGRLFEMDNSDDLAAKIKQGINEEDKAKKGEYAADYALNKFSWARVIDELLEVYDSILK</sequence>
<dbReference type="InterPro" id="IPR028098">
    <property type="entry name" value="Glyco_trans_4-like_N"/>
</dbReference>
<dbReference type="PANTHER" id="PTHR45947:SF3">
    <property type="entry name" value="SULFOQUINOVOSYL TRANSFERASE SQD2"/>
    <property type="match status" value="1"/>
</dbReference>
<dbReference type="InterPro" id="IPR001296">
    <property type="entry name" value="Glyco_trans_1"/>
</dbReference>
<accession>A0AAW4WTP6</accession>
<dbReference type="PANTHER" id="PTHR45947">
    <property type="entry name" value="SULFOQUINOVOSYL TRANSFERASE SQD2"/>
    <property type="match status" value="1"/>
</dbReference>
<comment type="caution">
    <text evidence="3">The sequence shown here is derived from an EMBL/GenBank/DDBJ whole genome shotgun (WGS) entry which is preliminary data.</text>
</comment>
<dbReference type="InterPro" id="IPR050194">
    <property type="entry name" value="Glycosyltransferase_grp1"/>
</dbReference>
<keyword evidence="4" id="KW-1185">Reference proteome</keyword>
<feature type="domain" description="Glycosyl transferase family 1" evidence="1">
    <location>
        <begin position="211"/>
        <end position="362"/>
    </location>
</feature>